<keyword evidence="2" id="KW-1185">Reference proteome</keyword>
<dbReference type="Proteomes" id="UP000499080">
    <property type="component" value="Unassembled WGS sequence"/>
</dbReference>
<protein>
    <submittedName>
        <fullName evidence="1">Uncharacterized protein</fullName>
    </submittedName>
</protein>
<reference evidence="1 2" key="1">
    <citation type="journal article" date="2019" name="Sci. Rep.">
        <title>Orb-weaving spider Araneus ventricosus genome elucidates the spidroin gene catalogue.</title>
        <authorList>
            <person name="Kono N."/>
            <person name="Nakamura H."/>
            <person name="Ohtoshi R."/>
            <person name="Moran D.A.P."/>
            <person name="Shinohara A."/>
            <person name="Yoshida Y."/>
            <person name="Fujiwara M."/>
            <person name="Mori M."/>
            <person name="Tomita M."/>
            <person name="Arakawa K."/>
        </authorList>
    </citation>
    <scope>NUCLEOTIDE SEQUENCE [LARGE SCALE GENOMIC DNA]</scope>
</reference>
<dbReference type="AlphaFoldDB" id="A0A4Y2I4N5"/>
<accession>A0A4Y2I4N5</accession>
<gene>
    <name evidence="1" type="ORF">AVEN_175583_1</name>
</gene>
<comment type="caution">
    <text evidence="1">The sequence shown here is derived from an EMBL/GenBank/DDBJ whole genome shotgun (WGS) entry which is preliminary data.</text>
</comment>
<name>A0A4Y2I4N5_ARAVE</name>
<evidence type="ECO:0000313" key="1">
    <source>
        <dbReference type="EMBL" id="GBM72412.1"/>
    </source>
</evidence>
<proteinExistence type="predicted"/>
<sequence length="103" mass="11520">MKADSFVFWFEYSEGIARILEAPRPLGFIPWVLVLSGMQAVENLLVLRPKGSRYETRFYRRSALYVGLCHAKSYVGGQTPPPPLPDVMVRKFGGSSSDVVVVI</sequence>
<evidence type="ECO:0000313" key="2">
    <source>
        <dbReference type="Proteomes" id="UP000499080"/>
    </source>
</evidence>
<organism evidence="1 2">
    <name type="scientific">Araneus ventricosus</name>
    <name type="common">Orbweaver spider</name>
    <name type="synonym">Epeira ventricosa</name>
    <dbReference type="NCBI Taxonomy" id="182803"/>
    <lineage>
        <taxon>Eukaryota</taxon>
        <taxon>Metazoa</taxon>
        <taxon>Ecdysozoa</taxon>
        <taxon>Arthropoda</taxon>
        <taxon>Chelicerata</taxon>
        <taxon>Arachnida</taxon>
        <taxon>Araneae</taxon>
        <taxon>Araneomorphae</taxon>
        <taxon>Entelegynae</taxon>
        <taxon>Araneoidea</taxon>
        <taxon>Araneidae</taxon>
        <taxon>Araneus</taxon>
    </lineage>
</organism>
<dbReference type="EMBL" id="BGPR01002374">
    <property type="protein sequence ID" value="GBM72412.1"/>
    <property type="molecule type" value="Genomic_DNA"/>
</dbReference>